<comment type="caution">
    <text evidence="3">The sequence shown here is derived from an EMBL/GenBank/DDBJ whole genome shotgun (WGS) entry which is preliminary data.</text>
</comment>
<evidence type="ECO:0000256" key="1">
    <source>
        <dbReference type="SAM" id="SignalP"/>
    </source>
</evidence>
<keyword evidence="1" id="KW-0732">Signal</keyword>
<name>A0A4Y9SLB3_9BURK</name>
<feature type="chain" id="PRO_5021463436" evidence="1">
    <location>
        <begin position="24"/>
        <end position="399"/>
    </location>
</feature>
<reference evidence="3 4" key="1">
    <citation type="submission" date="2019-03" db="EMBL/GenBank/DDBJ databases">
        <title>Draft Genome Sequence of Massilia arenosa sp. nov., a Novel Massilia Species Isolated from a Sandy-loam Maize Soil.</title>
        <authorList>
            <person name="Raths R."/>
            <person name="Peta V."/>
            <person name="Bucking H."/>
        </authorList>
    </citation>
    <scope>NUCLEOTIDE SEQUENCE [LARGE SCALE GENOMIC DNA]</scope>
    <source>
        <strain evidence="3 4">MC02</strain>
    </source>
</reference>
<dbReference type="GO" id="GO:0016020">
    <property type="term" value="C:membrane"/>
    <property type="evidence" value="ECO:0007669"/>
    <property type="project" value="InterPro"/>
</dbReference>
<evidence type="ECO:0000313" key="3">
    <source>
        <dbReference type="EMBL" id="TFW22439.1"/>
    </source>
</evidence>
<dbReference type="RefSeq" id="WP_135206664.1">
    <property type="nucleotide sequence ID" value="NZ_SPVF01000106.1"/>
</dbReference>
<proteinExistence type="predicted"/>
<dbReference type="InterPro" id="IPR023614">
    <property type="entry name" value="Porin_dom_sf"/>
</dbReference>
<protein>
    <submittedName>
        <fullName evidence="3">Porin</fullName>
    </submittedName>
</protein>
<dbReference type="EMBL" id="SPVF01000106">
    <property type="protein sequence ID" value="TFW22439.1"/>
    <property type="molecule type" value="Genomic_DNA"/>
</dbReference>
<evidence type="ECO:0000259" key="2">
    <source>
        <dbReference type="Pfam" id="PF13609"/>
    </source>
</evidence>
<feature type="signal peptide" evidence="1">
    <location>
        <begin position="1"/>
        <end position="23"/>
    </location>
</feature>
<dbReference type="PROSITE" id="PS51257">
    <property type="entry name" value="PROKAR_LIPOPROTEIN"/>
    <property type="match status" value="1"/>
</dbReference>
<dbReference type="Proteomes" id="UP000298438">
    <property type="component" value="Unassembled WGS sequence"/>
</dbReference>
<dbReference type="OrthoDB" id="197869at2"/>
<dbReference type="Pfam" id="PF13609">
    <property type="entry name" value="Porin_4"/>
    <property type="match status" value="1"/>
</dbReference>
<dbReference type="SUPFAM" id="SSF56935">
    <property type="entry name" value="Porins"/>
    <property type="match status" value="1"/>
</dbReference>
<gene>
    <name evidence="3" type="ORF">E4L96_07870</name>
</gene>
<dbReference type="GO" id="GO:0015288">
    <property type="term" value="F:porin activity"/>
    <property type="evidence" value="ECO:0007669"/>
    <property type="project" value="InterPro"/>
</dbReference>
<dbReference type="Gene3D" id="2.40.160.10">
    <property type="entry name" value="Porin"/>
    <property type="match status" value="1"/>
</dbReference>
<accession>A0A4Y9SLB3</accession>
<evidence type="ECO:0000313" key="4">
    <source>
        <dbReference type="Proteomes" id="UP000298438"/>
    </source>
</evidence>
<sequence length="399" mass="42836">MKQFKRTSLAVAILAACAANASAQDGGPQISISGFGSAILTATNTDKAEFARPNQAAGVKEDPRFGPDSNFGVQATATFNDRLSLTAQGLVRKNATDQFGAEVSWAFAKYKLNDDFSVRVGRVGVPIYMISDYRYVGYASTMIRPPAELYRQVTADYIDGADITYNHSYGDTTVTAQLGYGNSRSDVPGGYYVDYKKAYALQVVVERGPFTVRFGRASADVTMVNNTQAATLLATLSKVGYASAANDYKIAGVKGTFTSLGGTMDYQNFIVQAEYAKRDTDSRFLMDTTAWYAMGGYRLGKFTPYVMHATLKQDNARHYTGVPAVGPLLPLAAALDAAGQSPLQTSNAIGLRWDFAKSAAFKVQIDRIEPKDGAGAFLKPAAGFTGPVNVYAAGVDFVF</sequence>
<feature type="domain" description="Porin" evidence="2">
    <location>
        <begin position="10"/>
        <end position="315"/>
    </location>
</feature>
<keyword evidence="4" id="KW-1185">Reference proteome</keyword>
<dbReference type="AlphaFoldDB" id="A0A4Y9SLB3"/>
<dbReference type="InterPro" id="IPR033900">
    <property type="entry name" value="Gram_neg_porin_domain"/>
</dbReference>
<organism evidence="3 4">
    <name type="scientific">Zemynaea arenosa</name>
    <dbReference type="NCBI Taxonomy" id="2561931"/>
    <lineage>
        <taxon>Bacteria</taxon>
        <taxon>Pseudomonadati</taxon>
        <taxon>Pseudomonadota</taxon>
        <taxon>Betaproteobacteria</taxon>
        <taxon>Burkholderiales</taxon>
        <taxon>Oxalobacteraceae</taxon>
        <taxon>Telluria group</taxon>
        <taxon>Zemynaea</taxon>
    </lineage>
</organism>